<organism evidence="1 2">
    <name type="scientific">Quercus suber</name>
    <name type="common">Cork oak</name>
    <dbReference type="NCBI Taxonomy" id="58331"/>
    <lineage>
        <taxon>Eukaryota</taxon>
        <taxon>Viridiplantae</taxon>
        <taxon>Streptophyta</taxon>
        <taxon>Embryophyta</taxon>
        <taxon>Tracheophyta</taxon>
        <taxon>Spermatophyta</taxon>
        <taxon>Magnoliopsida</taxon>
        <taxon>eudicotyledons</taxon>
        <taxon>Gunneridae</taxon>
        <taxon>Pentapetalae</taxon>
        <taxon>rosids</taxon>
        <taxon>fabids</taxon>
        <taxon>Fagales</taxon>
        <taxon>Fagaceae</taxon>
        <taxon>Quercus</taxon>
    </lineage>
</organism>
<evidence type="ECO:0000313" key="2">
    <source>
        <dbReference type="Proteomes" id="UP000237347"/>
    </source>
</evidence>
<reference evidence="1 2" key="1">
    <citation type="journal article" date="2018" name="Sci. Data">
        <title>The draft genome sequence of cork oak.</title>
        <authorList>
            <person name="Ramos A.M."/>
            <person name="Usie A."/>
            <person name="Barbosa P."/>
            <person name="Barros P.M."/>
            <person name="Capote T."/>
            <person name="Chaves I."/>
            <person name="Simoes F."/>
            <person name="Abreu I."/>
            <person name="Carrasquinho I."/>
            <person name="Faro C."/>
            <person name="Guimaraes J.B."/>
            <person name="Mendonca D."/>
            <person name="Nobrega F."/>
            <person name="Rodrigues L."/>
            <person name="Saibo N.J.M."/>
            <person name="Varela M.C."/>
            <person name="Egas C."/>
            <person name="Matos J."/>
            <person name="Miguel C.M."/>
            <person name="Oliveira M.M."/>
            <person name="Ricardo C.P."/>
            <person name="Goncalves S."/>
        </authorList>
    </citation>
    <scope>NUCLEOTIDE SEQUENCE [LARGE SCALE GENOMIC DNA]</scope>
    <source>
        <strain evidence="2">cv. HL8</strain>
    </source>
</reference>
<dbReference type="EMBL" id="PKMF04000488">
    <property type="protein sequence ID" value="KAK7829103.1"/>
    <property type="molecule type" value="Genomic_DNA"/>
</dbReference>
<evidence type="ECO:0000313" key="1">
    <source>
        <dbReference type="EMBL" id="KAK7829103.1"/>
    </source>
</evidence>
<gene>
    <name evidence="1" type="ORF">CFP56_029598</name>
</gene>
<dbReference type="Proteomes" id="UP000237347">
    <property type="component" value="Unassembled WGS sequence"/>
</dbReference>
<comment type="caution">
    <text evidence="1">The sequence shown here is derived from an EMBL/GenBank/DDBJ whole genome shotgun (WGS) entry which is preliminary data.</text>
</comment>
<dbReference type="AlphaFoldDB" id="A0AAW0JRA0"/>
<protein>
    <submittedName>
        <fullName evidence="1">Uncharacterized protein</fullName>
    </submittedName>
</protein>
<keyword evidence="2" id="KW-1185">Reference proteome</keyword>
<name>A0AAW0JRA0_QUESU</name>
<sequence>MVGDGLHDDWRWSAMVSIERGSTVGYVGVVVDSDGVVGSNGVVDSDGCGLRYGGVVVDKNGEKQIASEPHGMVFNVEPVKMTISSEQKKIEIGEIENLASQERQPERIKVEEMQPQPLSTQGVVFDDGAVKILKSNGQLESQIVDIEMEPEASEQCGLFLMQGGLGLTKPPKDDDWKNAKEIYLIGRDA</sequence>
<proteinExistence type="predicted"/>
<accession>A0AAW0JRA0</accession>